<name>A0A0M2T1A7_9BACI</name>
<evidence type="ECO:0000313" key="2">
    <source>
        <dbReference type="Proteomes" id="UP000034166"/>
    </source>
</evidence>
<comment type="caution">
    <text evidence="1">The sequence shown here is derived from an EMBL/GenBank/DDBJ whole genome shotgun (WGS) entry which is preliminary data.</text>
</comment>
<dbReference type="EMBL" id="LAYY01000007">
    <property type="protein sequence ID" value="KKK38610.1"/>
    <property type="molecule type" value="Genomic_DNA"/>
</dbReference>
<dbReference type="Pfam" id="PF10055">
    <property type="entry name" value="DUF2292"/>
    <property type="match status" value="1"/>
</dbReference>
<dbReference type="InterPro" id="IPR018743">
    <property type="entry name" value="DUF2292"/>
</dbReference>
<gene>
    <name evidence="1" type="ORF">WQ57_08450</name>
</gene>
<sequence>MSLKHQVDQKVLEKIKAMLESLDFGTLQITVHDSQITQIDKLEKHRFPLQAKEKKQLRSRQ</sequence>
<dbReference type="Proteomes" id="UP000034166">
    <property type="component" value="Unassembled WGS sequence"/>
</dbReference>
<dbReference type="OrthoDB" id="2382414at2"/>
<accession>A0A0M2T1A7</accession>
<evidence type="ECO:0008006" key="3">
    <source>
        <dbReference type="Google" id="ProtNLM"/>
    </source>
</evidence>
<organism evidence="1 2">
    <name type="scientific">Mesobacillus campisalis</name>
    <dbReference type="NCBI Taxonomy" id="1408103"/>
    <lineage>
        <taxon>Bacteria</taxon>
        <taxon>Bacillati</taxon>
        <taxon>Bacillota</taxon>
        <taxon>Bacilli</taxon>
        <taxon>Bacillales</taxon>
        <taxon>Bacillaceae</taxon>
        <taxon>Mesobacillus</taxon>
    </lineage>
</organism>
<proteinExistence type="predicted"/>
<protein>
    <recommendedName>
        <fullName evidence="3">DUF2292 domain-containing protein</fullName>
    </recommendedName>
</protein>
<reference evidence="1 2" key="1">
    <citation type="submission" date="2015-04" db="EMBL/GenBank/DDBJ databases">
        <title>Taxonomic description and genome sequence of Bacillus campisalis sp. nov., a novel member of the genus Bacillus isolated from solar saltern.</title>
        <authorList>
            <person name="Mathan Kumar R."/>
            <person name="Kaur G."/>
            <person name="Kumar A."/>
            <person name="Singh N.K."/>
            <person name="Kaur N."/>
            <person name="Kumar N."/>
            <person name="Mayilraj S."/>
        </authorList>
    </citation>
    <scope>NUCLEOTIDE SEQUENCE [LARGE SCALE GENOMIC DNA]</scope>
    <source>
        <strain evidence="1 2">SA2-6</strain>
    </source>
</reference>
<evidence type="ECO:0000313" key="1">
    <source>
        <dbReference type="EMBL" id="KKK38610.1"/>
    </source>
</evidence>
<dbReference type="AlphaFoldDB" id="A0A0M2T1A7"/>
<dbReference type="PATRIC" id="fig|1408103.3.peg.1904"/>
<dbReference type="RefSeq" id="WP_046523302.1">
    <property type="nucleotide sequence ID" value="NZ_LAYY01000007.1"/>
</dbReference>
<keyword evidence="2" id="KW-1185">Reference proteome</keyword>